<evidence type="ECO:0000256" key="2">
    <source>
        <dbReference type="SAM" id="Phobius"/>
    </source>
</evidence>
<organism evidence="3 4">
    <name type="scientific">Amycolatopsis pigmentata</name>
    <dbReference type="NCBI Taxonomy" id="450801"/>
    <lineage>
        <taxon>Bacteria</taxon>
        <taxon>Bacillati</taxon>
        <taxon>Actinomycetota</taxon>
        <taxon>Actinomycetes</taxon>
        <taxon>Pseudonocardiales</taxon>
        <taxon>Pseudonocardiaceae</taxon>
        <taxon>Amycolatopsis</taxon>
    </lineage>
</organism>
<keyword evidence="4" id="KW-1185">Reference proteome</keyword>
<evidence type="ECO:0000256" key="1">
    <source>
        <dbReference type="SAM" id="MobiDB-lite"/>
    </source>
</evidence>
<dbReference type="RefSeq" id="WP_378260473.1">
    <property type="nucleotide sequence ID" value="NZ_JBHUKR010000003.1"/>
</dbReference>
<comment type="caution">
    <text evidence="3">The sequence shown here is derived from an EMBL/GenBank/DDBJ whole genome shotgun (WGS) entry which is preliminary data.</text>
</comment>
<dbReference type="EMBL" id="JBHUKR010000003">
    <property type="protein sequence ID" value="MFD2415036.1"/>
    <property type="molecule type" value="Genomic_DNA"/>
</dbReference>
<feature type="transmembrane region" description="Helical" evidence="2">
    <location>
        <begin position="6"/>
        <end position="26"/>
    </location>
</feature>
<reference evidence="4" key="1">
    <citation type="journal article" date="2019" name="Int. J. Syst. Evol. Microbiol.">
        <title>The Global Catalogue of Microorganisms (GCM) 10K type strain sequencing project: providing services to taxonomists for standard genome sequencing and annotation.</title>
        <authorList>
            <consortium name="The Broad Institute Genomics Platform"/>
            <consortium name="The Broad Institute Genome Sequencing Center for Infectious Disease"/>
            <person name="Wu L."/>
            <person name="Ma J."/>
        </authorList>
    </citation>
    <scope>NUCLEOTIDE SEQUENCE [LARGE SCALE GENOMIC DNA]</scope>
    <source>
        <strain evidence="4">CGMCC 4.7645</strain>
    </source>
</reference>
<name>A0ABW5FJC7_9PSEU</name>
<feature type="region of interest" description="Disordered" evidence="1">
    <location>
        <begin position="60"/>
        <end position="83"/>
    </location>
</feature>
<keyword evidence="2" id="KW-0812">Transmembrane</keyword>
<keyword evidence="2" id="KW-0472">Membrane</keyword>
<gene>
    <name evidence="3" type="ORF">ACFSXZ_01720</name>
</gene>
<proteinExistence type="predicted"/>
<sequence>MEGAILWEFFASALWPIVALVGLVMYRTPVGDLIRKITHAEVAGVKIDVDRLEAATGEAADAAREVDAGQTSSETARTDENAPNAYAERAALAELSPAALIMQSYREVELALQDLFDAMVKSGVIKDGASGTRRPASPLFYLEKNGFLHGALASLLRELRHGRNVVTHTRDEPTAAEALAFAESADVAKALIEQHYGKIGLA</sequence>
<dbReference type="Proteomes" id="UP001597417">
    <property type="component" value="Unassembled WGS sequence"/>
</dbReference>
<keyword evidence="2" id="KW-1133">Transmembrane helix</keyword>
<evidence type="ECO:0000313" key="3">
    <source>
        <dbReference type="EMBL" id="MFD2415036.1"/>
    </source>
</evidence>
<evidence type="ECO:0008006" key="5">
    <source>
        <dbReference type="Google" id="ProtNLM"/>
    </source>
</evidence>
<evidence type="ECO:0000313" key="4">
    <source>
        <dbReference type="Proteomes" id="UP001597417"/>
    </source>
</evidence>
<accession>A0ABW5FJC7</accession>
<protein>
    <recommendedName>
        <fullName evidence="5">DUF4145 domain-containing protein</fullName>
    </recommendedName>
</protein>